<dbReference type="Proteomes" id="UP001139516">
    <property type="component" value="Unassembled WGS sequence"/>
</dbReference>
<dbReference type="AlphaFoldDB" id="A0A9X1YEA2"/>
<sequence length="923" mass="97381">MTTESLEFGSFRLDPAQGRVTKAGRPLPLGARAIAILRLLAERAPAAVGAPEIMGRVWPDLFVEEANIRVHVSALRKALGEGHGIVNHPGRGYALSLAVRAGGRDGALSRPGATLVGREADIAALGALLPRQRLTTLLGVGGVGKTSLALAVAQDLAGSFAQGVTLVDLSALPDASLAVGRVATTLGLRLADADSAAELAAALRDQQRLLILDTCEHVLDGIAPLAERFQTEAPALRLLATSREPLRVEGEYLYRLAPLALPAGETAADAAAAPAMRLLLERAAAGDPPWWPGAAELPLAIRLCRALDGIPLAIELAAARLGTLPLATLVQDLSRQLATPVPGQAPVVDRHRTLAATLDWSHRLLPAAERSLLLRLGIFRGPFTLAGAVAVGAATGTAPGAGNAAPRPAEVAEALAELIDRSLVAADLGGEQPWYRLLDTIRDDAAARLAASGDRPAVARCHLDRVRARLEDLATPRPMPPEQRQRENRRLLDDLLAALDWAFGPEGDAAAGVRLAAAAGPFFMQLTLVGENRRQAGRALAALAGGAPPDPVAETRLLATLALATFHADGPTQAVRDAYARALALAERAGDLPMRRHSLWGLWTWHFGEARYAEALHLIRDYADCTPPDQDPLYIVDRATGMTLTFLGELSEGRRHAERVLARPAPQGGNILGAYQFEPRSATRALLARTLWLQGCADQARDAARESLEEARASGHGLSLCFSLTVGHCLIAMLAAEPAAALEGAALLLETARRDGLPFWGRYGTILRQAASAMLGRPQAPRGEFLAAEPWSAGHREFLAVLGLGHHGPDGIDLIDPDRPSWIMPEVLRLEAMACARTAPARAALLLDRAAAMAEAQGAGFWTLRVALSRAQALDGCGDAARAEAARAGVAAALERLTEGFDTPDRLAAERFLRGPPRCATAA</sequence>
<evidence type="ECO:0000313" key="4">
    <source>
        <dbReference type="EMBL" id="MCK8787553.1"/>
    </source>
</evidence>
<dbReference type="GO" id="GO:0006355">
    <property type="term" value="P:regulation of DNA-templated transcription"/>
    <property type="evidence" value="ECO:0007669"/>
    <property type="project" value="InterPro"/>
</dbReference>
<dbReference type="InterPro" id="IPR027417">
    <property type="entry name" value="P-loop_NTPase"/>
</dbReference>
<dbReference type="Gene3D" id="3.40.50.300">
    <property type="entry name" value="P-loop containing nucleotide triphosphate hydrolases"/>
    <property type="match status" value="1"/>
</dbReference>
<organism evidence="4 5">
    <name type="scientific">Roseomonas acroporae</name>
    <dbReference type="NCBI Taxonomy" id="2937791"/>
    <lineage>
        <taxon>Bacteria</taxon>
        <taxon>Pseudomonadati</taxon>
        <taxon>Pseudomonadota</taxon>
        <taxon>Alphaproteobacteria</taxon>
        <taxon>Acetobacterales</taxon>
        <taxon>Roseomonadaceae</taxon>
        <taxon>Roseomonas</taxon>
    </lineage>
</organism>
<dbReference type="SUPFAM" id="SSF52540">
    <property type="entry name" value="P-loop containing nucleoside triphosphate hydrolases"/>
    <property type="match status" value="1"/>
</dbReference>
<gene>
    <name evidence="4" type="ORF">M0638_24595</name>
</gene>
<dbReference type="InterPro" id="IPR001867">
    <property type="entry name" value="OmpR/PhoB-type_DNA-bd"/>
</dbReference>
<evidence type="ECO:0000259" key="3">
    <source>
        <dbReference type="PROSITE" id="PS51755"/>
    </source>
</evidence>
<feature type="domain" description="OmpR/PhoB-type" evidence="3">
    <location>
        <begin position="3"/>
        <end position="97"/>
    </location>
</feature>
<dbReference type="PROSITE" id="PS51755">
    <property type="entry name" value="OMPR_PHOB"/>
    <property type="match status" value="1"/>
</dbReference>
<comment type="caution">
    <text evidence="4">The sequence shown here is derived from an EMBL/GenBank/DDBJ whole genome shotgun (WGS) entry which is preliminary data.</text>
</comment>
<evidence type="ECO:0000313" key="5">
    <source>
        <dbReference type="Proteomes" id="UP001139516"/>
    </source>
</evidence>
<keyword evidence="5" id="KW-1185">Reference proteome</keyword>
<proteinExistence type="predicted"/>
<dbReference type="RefSeq" id="WP_248669603.1">
    <property type="nucleotide sequence ID" value="NZ_JALPRX010000132.1"/>
</dbReference>
<reference evidence="4" key="1">
    <citation type="submission" date="2022-04" db="EMBL/GenBank/DDBJ databases">
        <title>Roseomonas acroporae sp. nov., isolated from coral Acropora digitifera.</title>
        <authorList>
            <person name="Sun H."/>
        </authorList>
    </citation>
    <scope>NUCLEOTIDE SEQUENCE</scope>
    <source>
        <strain evidence="4">NAR14</strain>
    </source>
</reference>
<feature type="DNA-binding region" description="OmpR/PhoB-type" evidence="2">
    <location>
        <begin position="3"/>
        <end position="97"/>
    </location>
</feature>
<protein>
    <submittedName>
        <fullName evidence="4">Winged helix-turn-helix domain-containing protein</fullName>
    </submittedName>
</protein>
<keyword evidence="1 2" id="KW-0238">DNA-binding</keyword>
<dbReference type="EMBL" id="JALPRX010000132">
    <property type="protein sequence ID" value="MCK8787553.1"/>
    <property type="molecule type" value="Genomic_DNA"/>
</dbReference>
<dbReference type="Gene3D" id="1.10.10.10">
    <property type="entry name" value="Winged helix-like DNA-binding domain superfamily/Winged helix DNA-binding domain"/>
    <property type="match status" value="1"/>
</dbReference>
<evidence type="ECO:0000256" key="1">
    <source>
        <dbReference type="ARBA" id="ARBA00023125"/>
    </source>
</evidence>
<dbReference type="GO" id="GO:0003677">
    <property type="term" value="F:DNA binding"/>
    <property type="evidence" value="ECO:0007669"/>
    <property type="project" value="UniProtKB-UniRule"/>
</dbReference>
<dbReference type="InterPro" id="IPR016032">
    <property type="entry name" value="Sig_transdc_resp-reg_C-effctor"/>
</dbReference>
<dbReference type="PANTHER" id="PTHR47691">
    <property type="entry name" value="REGULATOR-RELATED"/>
    <property type="match status" value="1"/>
</dbReference>
<dbReference type="SUPFAM" id="SSF46894">
    <property type="entry name" value="C-terminal effector domain of the bipartite response regulators"/>
    <property type="match status" value="1"/>
</dbReference>
<accession>A0A9X1YEA2</accession>
<dbReference type="PRINTS" id="PR00364">
    <property type="entry name" value="DISEASERSIST"/>
</dbReference>
<evidence type="ECO:0000256" key="2">
    <source>
        <dbReference type="PROSITE-ProRule" id="PRU01091"/>
    </source>
</evidence>
<dbReference type="GO" id="GO:0000160">
    <property type="term" value="P:phosphorelay signal transduction system"/>
    <property type="evidence" value="ECO:0007669"/>
    <property type="project" value="InterPro"/>
</dbReference>
<dbReference type="CDD" id="cd00383">
    <property type="entry name" value="trans_reg_C"/>
    <property type="match status" value="1"/>
</dbReference>
<dbReference type="PANTHER" id="PTHR47691:SF3">
    <property type="entry name" value="HTH-TYPE TRANSCRIPTIONAL REGULATOR RV0890C-RELATED"/>
    <property type="match status" value="1"/>
</dbReference>
<name>A0A9X1YEA2_9PROT</name>
<dbReference type="Pfam" id="PF00486">
    <property type="entry name" value="Trans_reg_C"/>
    <property type="match status" value="1"/>
</dbReference>
<dbReference type="InterPro" id="IPR036388">
    <property type="entry name" value="WH-like_DNA-bd_sf"/>
</dbReference>
<dbReference type="SMART" id="SM00862">
    <property type="entry name" value="Trans_reg_C"/>
    <property type="match status" value="1"/>
</dbReference>